<dbReference type="SUPFAM" id="SSF47473">
    <property type="entry name" value="EF-hand"/>
    <property type="match status" value="1"/>
</dbReference>
<evidence type="ECO:0000256" key="9">
    <source>
        <dbReference type="ARBA" id="ARBA00023235"/>
    </source>
</evidence>
<evidence type="ECO:0000256" key="6">
    <source>
        <dbReference type="ARBA" id="ARBA00022837"/>
    </source>
</evidence>
<evidence type="ECO:0000256" key="3">
    <source>
        <dbReference type="ARBA" id="ARBA00022729"/>
    </source>
</evidence>
<keyword evidence="8" id="KW-0325">Glycoprotein</keyword>
<dbReference type="GO" id="GO:0005509">
    <property type="term" value="F:calcium ion binding"/>
    <property type="evidence" value="ECO:0007669"/>
    <property type="project" value="InterPro"/>
</dbReference>
<evidence type="ECO:0000256" key="4">
    <source>
        <dbReference type="ARBA" id="ARBA00022737"/>
    </source>
</evidence>
<dbReference type="PROSITE" id="PS50059">
    <property type="entry name" value="FKBP_PPIASE"/>
    <property type="match status" value="1"/>
</dbReference>
<comment type="caution">
    <text evidence="14">The sequence shown here is derived from an EMBL/GenBank/DDBJ whole genome shotgun (WGS) entry which is preliminary data.</text>
</comment>
<dbReference type="InterPro" id="IPR001179">
    <property type="entry name" value="PPIase_FKBP_dom"/>
</dbReference>
<gene>
    <name evidence="14" type="ORF">B5V51_12843</name>
</gene>
<evidence type="ECO:0000259" key="12">
    <source>
        <dbReference type="PROSITE" id="PS50059"/>
    </source>
</evidence>
<comment type="catalytic activity">
    <reaction evidence="1 10">
        <text>[protein]-peptidylproline (omega=180) = [protein]-peptidylproline (omega=0)</text>
        <dbReference type="Rhea" id="RHEA:16237"/>
        <dbReference type="Rhea" id="RHEA-COMP:10747"/>
        <dbReference type="Rhea" id="RHEA-COMP:10748"/>
        <dbReference type="ChEBI" id="CHEBI:83833"/>
        <dbReference type="ChEBI" id="CHEBI:83834"/>
        <dbReference type="EC" id="5.2.1.8"/>
    </reaction>
</comment>
<protein>
    <recommendedName>
        <fullName evidence="2 10">peptidylprolyl isomerase</fullName>
        <ecNumber evidence="2 10">5.2.1.8</ecNumber>
    </recommendedName>
</protein>
<keyword evidence="6" id="KW-0106">Calcium</keyword>
<evidence type="ECO:0000256" key="10">
    <source>
        <dbReference type="PROSITE-ProRule" id="PRU00277"/>
    </source>
</evidence>
<reference evidence="14" key="1">
    <citation type="submission" date="2017-09" db="EMBL/GenBank/DDBJ databases">
        <title>Contemporary evolution of a Lepidopteran species, Heliothis virescens, in response to modern agricultural practices.</title>
        <authorList>
            <person name="Fritz M.L."/>
            <person name="Deyonke A.M."/>
            <person name="Papanicolaou A."/>
            <person name="Micinski S."/>
            <person name="Westbrook J."/>
            <person name="Gould F."/>
        </authorList>
    </citation>
    <scope>NUCLEOTIDE SEQUENCE [LARGE SCALE GENOMIC DNA]</scope>
    <source>
        <strain evidence="14">HvINT-</strain>
        <tissue evidence="14">Whole body</tissue>
    </source>
</reference>
<organism evidence="14">
    <name type="scientific">Heliothis virescens</name>
    <name type="common">Tobacco budworm moth</name>
    <dbReference type="NCBI Taxonomy" id="7102"/>
    <lineage>
        <taxon>Eukaryota</taxon>
        <taxon>Metazoa</taxon>
        <taxon>Ecdysozoa</taxon>
        <taxon>Arthropoda</taxon>
        <taxon>Hexapoda</taxon>
        <taxon>Insecta</taxon>
        <taxon>Pterygota</taxon>
        <taxon>Neoptera</taxon>
        <taxon>Endopterygota</taxon>
        <taxon>Lepidoptera</taxon>
        <taxon>Glossata</taxon>
        <taxon>Ditrysia</taxon>
        <taxon>Noctuoidea</taxon>
        <taxon>Noctuidae</taxon>
        <taxon>Heliothinae</taxon>
        <taxon>Heliothis</taxon>
    </lineage>
</organism>
<accession>A0A2A4JTJ9</accession>
<dbReference type="SUPFAM" id="SSF54534">
    <property type="entry name" value="FKBP-like"/>
    <property type="match status" value="1"/>
</dbReference>
<dbReference type="PROSITE" id="PS50222">
    <property type="entry name" value="EF_HAND_2"/>
    <property type="match status" value="2"/>
</dbReference>
<dbReference type="Pfam" id="PF00254">
    <property type="entry name" value="FKBP_C"/>
    <property type="match status" value="1"/>
</dbReference>
<dbReference type="CDD" id="cd00051">
    <property type="entry name" value="EFh"/>
    <property type="match status" value="1"/>
</dbReference>
<dbReference type="GO" id="GO:0005783">
    <property type="term" value="C:endoplasmic reticulum"/>
    <property type="evidence" value="ECO:0007669"/>
    <property type="project" value="UniProtKB-ARBA"/>
</dbReference>
<dbReference type="STRING" id="7102.A0A2A4JTJ9"/>
<dbReference type="GO" id="GO:0003755">
    <property type="term" value="F:peptidyl-prolyl cis-trans isomerase activity"/>
    <property type="evidence" value="ECO:0007669"/>
    <property type="project" value="UniProtKB-KW"/>
</dbReference>
<name>A0A2A4JTJ9_HELVI</name>
<evidence type="ECO:0000259" key="13">
    <source>
        <dbReference type="PROSITE" id="PS50222"/>
    </source>
</evidence>
<evidence type="ECO:0000313" key="14">
    <source>
        <dbReference type="EMBL" id="PCG74730.1"/>
    </source>
</evidence>
<feature type="domain" description="EF-hand" evidence="13">
    <location>
        <begin position="527"/>
        <end position="562"/>
    </location>
</feature>
<dbReference type="AlphaFoldDB" id="A0A2A4JTJ9"/>
<dbReference type="InterPro" id="IPR002048">
    <property type="entry name" value="EF_hand_dom"/>
</dbReference>
<dbReference type="InterPro" id="IPR052273">
    <property type="entry name" value="PPIase_FKBP"/>
</dbReference>
<dbReference type="InterPro" id="IPR011992">
    <property type="entry name" value="EF-hand-dom_pair"/>
</dbReference>
<dbReference type="EMBL" id="NWSH01000699">
    <property type="protein sequence ID" value="PCG74730.1"/>
    <property type="molecule type" value="Genomic_DNA"/>
</dbReference>
<evidence type="ECO:0000256" key="8">
    <source>
        <dbReference type="ARBA" id="ARBA00023180"/>
    </source>
</evidence>
<keyword evidence="4" id="KW-0677">Repeat</keyword>
<proteinExistence type="predicted"/>
<keyword evidence="7 10" id="KW-0697">Rotamase</keyword>
<keyword evidence="5" id="KW-0256">Endoplasmic reticulum</keyword>
<dbReference type="InterPro" id="IPR046357">
    <property type="entry name" value="PPIase_dom_sf"/>
</dbReference>
<dbReference type="PANTHER" id="PTHR46222">
    <property type="entry name" value="PEPTIDYL-PROLYL CIS-TRANS ISOMERASE FKBP7/14"/>
    <property type="match status" value="1"/>
</dbReference>
<evidence type="ECO:0000256" key="1">
    <source>
        <dbReference type="ARBA" id="ARBA00000971"/>
    </source>
</evidence>
<dbReference type="Gene3D" id="1.10.238.10">
    <property type="entry name" value="EF-hand"/>
    <property type="match status" value="1"/>
</dbReference>
<dbReference type="Pfam" id="PF13499">
    <property type="entry name" value="EF-hand_7"/>
    <property type="match status" value="1"/>
</dbReference>
<evidence type="ECO:0000256" key="7">
    <source>
        <dbReference type="ARBA" id="ARBA00023110"/>
    </source>
</evidence>
<feature type="domain" description="EF-hand" evidence="13">
    <location>
        <begin position="578"/>
        <end position="611"/>
    </location>
</feature>
<keyword evidence="3" id="KW-0732">Signal</keyword>
<sequence length="611" mass="69959">MASQDYVDIVMRRIKRIGPEFERHQRDRMALKIDLQNYKITILDGKERLIKNIGGRDKIIVPWEDSFEIVWKVHQDNVHPEANELIDIMQNNYLINRNTIECLSEVCPICQGENQPNVKYTLDIIPMPIDPQFEFSFILAYEDMFTKFLHLRPVNKDFTLPKLTRELMRVFMDFGPPRKILVSNPILVEAISNVKEFRRNFDCDVMIKKVPLNTEKINDIRTAIGKWLDQNGTKKWGINLHNIEWELNNRISGNDNHSANSRVFGNNSEPRPRPYMEQQEIKNLSLPTFYGKNDPVLPIDYNGTEETNENMPTISNTEVVAGTSTSPMLSNDKDPLAFDENIFENVLDENEVKYEICEYVAEEPQQAFDVEILSSTPLDETDAADGAGPSNQHFIAYTLTNPEELENEPTCVAFNDELACTSEDDHPKQFMACDEIVSKEENDVGCDAYCHLEWPDNPADELITETCEKRKLTIPSSLGYGERGAGNVIPPHATLHFDVELINIGDSPPTTNVFKEIDADADNMLSREEVSIELAFQAMDTDGDKELSREEVSEYLKKQMVPSDGAEMSDDIKQMLESHDKLVEEIFQHEDKDKNGFISHEEFSGPKHDEL</sequence>
<dbReference type="PROSITE" id="PS00018">
    <property type="entry name" value="EF_HAND_1"/>
    <property type="match status" value="2"/>
</dbReference>
<dbReference type="Gene3D" id="3.10.50.40">
    <property type="match status" value="1"/>
</dbReference>
<dbReference type="SMART" id="SM00054">
    <property type="entry name" value="EFh"/>
    <property type="match status" value="2"/>
</dbReference>
<keyword evidence="9 10" id="KW-0413">Isomerase</keyword>
<dbReference type="PANTHER" id="PTHR46222:SF3">
    <property type="entry name" value="PEPTIDYLPROLYL ISOMERASE"/>
    <property type="match status" value="1"/>
</dbReference>
<dbReference type="InterPro" id="IPR018247">
    <property type="entry name" value="EF_Hand_1_Ca_BS"/>
</dbReference>
<evidence type="ECO:0000256" key="11">
    <source>
        <dbReference type="SAM" id="MobiDB-lite"/>
    </source>
</evidence>
<evidence type="ECO:0000256" key="5">
    <source>
        <dbReference type="ARBA" id="ARBA00022824"/>
    </source>
</evidence>
<dbReference type="EC" id="5.2.1.8" evidence="2 10"/>
<feature type="domain" description="PPIase FKBP-type" evidence="12">
    <location>
        <begin position="468"/>
        <end position="505"/>
    </location>
</feature>
<evidence type="ECO:0000256" key="2">
    <source>
        <dbReference type="ARBA" id="ARBA00013194"/>
    </source>
</evidence>
<feature type="region of interest" description="Disordered" evidence="11">
    <location>
        <begin position="590"/>
        <end position="611"/>
    </location>
</feature>